<evidence type="ECO:0000256" key="1">
    <source>
        <dbReference type="ARBA" id="ARBA00001971"/>
    </source>
</evidence>
<keyword evidence="6 10" id="KW-0560">Oxidoreductase</keyword>
<evidence type="ECO:0000256" key="2">
    <source>
        <dbReference type="ARBA" id="ARBA00005179"/>
    </source>
</evidence>
<dbReference type="Proteomes" id="UP000297245">
    <property type="component" value="Unassembled WGS sequence"/>
</dbReference>
<keyword evidence="7 9" id="KW-0408">Iron</keyword>
<keyword evidence="5 9" id="KW-0479">Metal-binding</keyword>
<reference evidence="12 13" key="1">
    <citation type="journal article" date="2019" name="Nat. Ecol. Evol.">
        <title>Megaphylogeny resolves global patterns of mushroom evolution.</title>
        <authorList>
            <person name="Varga T."/>
            <person name="Krizsan K."/>
            <person name="Foldi C."/>
            <person name="Dima B."/>
            <person name="Sanchez-Garcia M."/>
            <person name="Sanchez-Ramirez S."/>
            <person name="Szollosi G.J."/>
            <person name="Szarkandi J.G."/>
            <person name="Papp V."/>
            <person name="Albert L."/>
            <person name="Andreopoulos W."/>
            <person name="Angelini C."/>
            <person name="Antonin V."/>
            <person name="Barry K.W."/>
            <person name="Bougher N.L."/>
            <person name="Buchanan P."/>
            <person name="Buyck B."/>
            <person name="Bense V."/>
            <person name="Catcheside P."/>
            <person name="Chovatia M."/>
            <person name="Cooper J."/>
            <person name="Damon W."/>
            <person name="Desjardin D."/>
            <person name="Finy P."/>
            <person name="Geml J."/>
            <person name="Haridas S."/>
            <person name="Hughes K."/>
            <person name="Justo A."/>
            <person name="Karasinski D."/>
            <person name="Kautmanova I."/>
            <person name="Kiss B."/>
            <person name="Kocsube S."/>
            <person name="Kotiranta H."/>
            <person name="LaButti K.M."/>
            <person name="Lechner B.E."/>
            <person name="Liimatainen K."/>
            <person name="Lipzen A."/>
            <person name="Lukacs Z."/>
            <person name="Mihaltcheva S."/>
            <person name="Morgado L.N."/>
            <person name="Niskanen T."/>
            <person name="Noordeloos M.E."/>
            <person name="Ohm R.A."/>
            <person name="Ortiz-Santana B."/>
            <person name="Ovrebo C."/>
            <person name="Racz N."/>
            <person name="Riley R."/>
            <person name="Savchenko A."/>
            <person name="Shiryaev A."/>
            <person name="Soop K."/>
            <person name="Spirin V."/>
            <person name="Szebenyi C."/>
            <person name="Tomsovsky M."/>
            <person name="Tulloss R.E."/>
            <person name="Uehling J."/>
            <person name="Grigoriev I.V."/>
            <person name="Vagvolgyi C."/>
            <person name="Papp T."/>
            <person name="Martin F.M."/>
            <person name="Miettinen O."/>
            <person name="Hibbett D.S."/>
            <person name="Nagy L.G."/>
        </authorList>
    </citation>
    <scope>NUCLEOTIDE SEQUENCE [LARGE SCALE GENOMIC DNA]</scope>
    <source>
        <strain evidence="12 13">CBS 962.96</strain>
    </source>
</reference>
<keyword evidence="11" id="KW-0732">Signal</keyword>
<dbReference type="Pfam" id="PF00067">
    <property type="entry name" value="p450"/>
    <property type="match status" value="1"/>
</dbReference>
<accession>A0A4S8LBQ8</accession>
<dbReference type="InterPro" id="IPR001128">
    <property type="entry name" value="Cyt_P450"/>
</dbReference>
<keyword evidence="13" id="KW-1185">Reference proteome</keyword>
<gene>
    <name evidence="12" type="ORF">K435DRAFT_731805</name>
</gene>
<dbReference type="InterPro" id="IPR036396">
    <property type="entry name" value="Cyt_P450_sf"/>
</dbReference>
<dbReference type="InterPro" id="IPR050364">
    <property type="entry name" value="Cytochrome_P450_fung"/>
</dbReference>
<evidence type="ECO:0000256" key="11">
    <source>
        <dbReference type="SAM" id="SignalP"/>
    </source>
</evidence>
<feature type="binding site" description="axial binding residue" evidence="9">
    <location>
        <position position="442"/>
    </location>
    <ligand>
        <name>heme</name>
        <dbReference type="ChEBI" id="CHEBI:30413"/>
    </ligand>
    <ligandPart>
        <name>Fe</name>
        <dbReference type="ChEBI" id="CHEBI:18248"/>
    </ligandPart>
</feature>
<dbReference type="OrthoDB" id="2789670at2759"/>
<evidence type="ECO:0000256" key="10">
    <source>
        <dbReference type="RuleBase" id="RU000461"/>
    </source>
</evidence>
<organism evidence="12 13">
    <name type="scientific">Dendrothele bispora (strain CBS 962.96)</name>
    <dbReference type="NCBI Taxonomy" id="1314807"/>
    <lineage>
        <taxon>Eukaryota</taxon>
        <taxon>Fungi</taxon>
        <taxon>Dikarya</taxon>
        <taxon>Basidiomycota</taxon>
        <taxon>Agaricomycotina</taxon>
        <taxon>Agaricomycetes</taxon>
        <taxon>Agaricomycetidae</taxon>
        <taxon>Agaricales</taxon>
        <taxon>Agaricales incertae sedis</taxon>
        <taxon>Dendrothele</taxon>
    </lineage>
</organism>
<evidence type="ECO:0000313" key="13">
    <source>
        <dbReference type="Proteomes" id="UP000297245"/>
    </source>
</evidence>
<keyword evidence="8 10" id="KW-0503">Monooxygenase</keyword>
<evidence type="ECO:0000256" key="4">
    <source>
        <dbReference type="ARBA" id="ARBA00022617"/>
    </source>
</evidence>
<dbReference type="CDD" id="cd11065">
    <property type="entry name" value="CYP64-like"/>
    <property type="match status" value="1"/>
</dbReference>
<dbReference type="PANTHER" id="PTHR46300:SF7">
    <property type="entry name" value="P450, PUTATIVE (EUROFUNG)-RELATED"/>
    <property type="match status" value="1"/>
</dbReference>
<evidence type="ECO:0000256" key="5">
    <source>
        <dbReference type="ARBA" id="ARBA00022723"/>
    </source>
</evidence>
<dbReference type="EMBL" id="ML179513">
    <property type="protein sequence ID" value="THU86091.1"/>
    <property type="molecule type" value="Genomic_DNA"/>
</dbReference>
<dbReference type="PRINTS" id="PR00385">
    <property type="entry name" value="P450"/>
</dbReference>
<sequence>MELPILLLCLFVLKALLTLCSFRSKGKKLSSLPPGPKRWPFIGSAFHMPKHYAWRTFSKWKEVYGNIIYLDVLGTPIVVINSASTAKDLLDKRSSIYSDRPHLVMASELAGLDQAFPLKQYGEAWRTQRRLISQHLSSSAIPKYHMIQESEASKFVLRVLSNKGLRWTSESLRKQVELGIAANILNVTYGYPLNSADDPFLRQSTRVMDDFSKTTEAGAWIVDMIPQLKYMPSWMPGSGFLKTARDVRSNYEAVIKKLFQWTKDNLDNEMAIPSICSTALSAKGSYVSAALEEQLSFAAFSALGGGLDTNISTFMSFILAMVLYPEVQAKARAEIDNVVGTLRLPTLDDKESLPFVRSVVTEVMRFYPPVPLGLPHSLQQDDVYNDMFLPKKSIILPNVWYMLHDPEVFDKPDIFNPSRYGGLESEMQKVTDITFGFGRRVCPGRHFAENSIFSMVATLLATCEILPPSDSTGKEYKPEVSMVGSGTIVFCGPFECTIKPRPESSHLLGEL</sequence>
<dbReference type="Gene3D" id="1.10.630.10">
    <property type="entry name" value="Cytochrome P450"/>
    <property type="match status" value="1"/>
</dbReference>
<feature type="chain" id="PRO_5020903606" evidence="11">
    <location>
        <begin position="23"/>
        <end position="511"/>
    </location>
</feature>
<feature type="signal peptide" evidence="11">
    <location>
        <begin position="1"/>
        <end position="22"/>
    </location>
</feature>
<comment type="cofactor">
    <cofactor evidence="1 9">
        <name>heme</name>
        <dbReference type="ChEBI" id="CHEBI:30413"/>
    </cofactor>
</comment>
<comment type="similarity">
    <text evidence="3 10">Belongs to the cytochrome P450 family.</text>
</comment>
<dbReference type="GO" id="GO:0016705">
    <property type="term" value="F:oxidoreductase activity, acting on paired donors, with incorporation or reduction of molecular oxygen"/>
    <property type="evidence" value="ECO:0007669"/>
    <property type="project" value="InterPro"/>
</dbReference>
<protein>
    <submittedName>
        <fullName evidence="12">Cytochrome P450</fullName>
    </submittedName>
</protein>
<dbReference type="PANTHER" id="PTHR46300">
    <property type="entry name" value="P450, PUTATIVE (EUROFUNG)-RELATED-RELATED"/>
    <property type="match status" value="1"/>
</dbReference>
<dbReference type="SUPFAM" id="SSF48264">
    <property type="entry name" value="Cytochrome P450"/>
    <property type="match status" value="1"/>
</dbReference>
<dbReference type="GO" id="GO:0004497">
    <property type="term" value="F:monooxygenase activity"/>
    <property type="evidence" value="ECO:0007669"/>
    <property type="project" value="UniProtKB-KW"/>
</dbReference>
<dbReference type="PRINTS" id="PR00463">
    <property type="entry name" value="EP450I"/>
</dbReference>
<comment type="pathway">
    <text evidence="2">Secondary metabolite biosynthesis.</text>
</comment>
<proteinExistence type="inferred from homology"/>
<keyword evidence="4 9" id="KW-0349">Heme</keyword>
<evidence type="ECO:0000256" key="8">
    <source>
        <dbReference type="ARBA" id="ARBA00023033"/>
    </source>
</evidence>
<dbReference type="AlphaFoldDB" id="A0A4S8LBQ8"/>
<evidence type="ECO:0000256" key="7">
    <source>
        <dbReference type="ARBA" id="ARBA00023004"/>
    </source>
</evidence>
<evidence type="ECO:0000256" key="6">
    <source>
        <dbReference type="ARBA" id="ARBA00023002"/>
    </source>
</evidence>
<evidence type="ECO:0000256" key="9">
    <source>
        <dbReference type="PIRSR" id="PIRSR602401-1"/>
    </source>
</evidence>
<dbReference type="PROSITE" id="PS00086">
    <property type="entry name" value="CYTOCHROME_P450"/>
    <property type="match status" value="1"/>
</dbReference>
<dbReference type="InterPro" id="IPR017972">
    <property type="entry name" value="Cyt_P450_CS"/>
</dbReference>
<evidence type="ECO:0000256" key="3">
    <source>
        <dbReference type="ARBA" id="ARBA00010617"/>
    </source>
</evidence>
<name>A0A4S8LBQ8_DENBC</name>
<dbReference type="InterPro" id="IPR002401">
    <property type="entry name" value="Cyt_P450_E_grp-I"/>
</dbReference>
<dbReference type="GO" id="GO:0005506">
    <property type="term" value="F:iron ion binding"/>
    <property type="evidence" value="ECO:0007669"/>
    <property type="project" value="InterPro"/>
</dbReference>
<dbReference type="GO" id="GO:0020037">
    <property type="term" value="F:heme binding"/>
    <property type="evidence" value="ECO:0007669"/>
    <property type="project" value="InterPro"/>
</dbReference>
<evidence type="ECO:0000313" key="12">
    <source>
        <dbReference type="EMBL" id="THU86091.1"/>
    </source>
</evidence>